<feature type="transmembrane region" description="Helical" evidence="8">
    <location>
        <begin position="340"/>
        <end position="358"/>
    </location>
</feature>
<dbReference type="SUPFAM" id="SSF50182">
    <property type="entry name" value="Sm-like ribonucleoproteins"/>
    <property type="match status" value="1"/>
</dbReference>
<dbReference type="InterPro" id="IPR023408">
    <property type="entry name" value="MscS_beta-dom_sf"/>
</dbReference>
<evidence type="ECO:0000256" key="1">
    <source>
        <dbReference type="ARBA" id="ARBA00004651"/>
    </source>
</evidence>
<protein>
    <submittedName>
        <fullName evidence="13">DUF3772 domain-containing protein</fullName>
    </submittedName>
</protein>
<evidence type="ECO:0000256" key="2">
    <source>
        <dbReference type="ARBA" id="ARBA00008017"/>
    </source>
</evidence>
<feature type="transmembrane region" description="Helical" evidence="8">
    <location>
        <begin position="257"/>
        <end position="277"/>
    </location>
</feature>
<comment type="similarity">
    <text evidence="2">Belongs to the MscS (TC 1.A.23) family.</text>
</comment>
<feature type="domain" description="Mechanosensitive ion channel MscS" evidence="10">
    <location>
        <begin position="616"/>
        <end position="683"/>
    </location>
</feature>
<feature type="domain" description="Mechanosensitive ion channel MscS C-terminal" evidence="12">
    <location>
        <begin position="692"/>
        <end position="773"/>
    </location>
</feature>
<keyword evidence="5 8" id="KW-1133">Transmembrane helix</keyword>
<dbReference type="AlphaFoldDB" id="A0A2T8HYS9"/>
<dbReference type="InterPro" id="IPR052702">
    <property type="entry name" value="MscS-like_channel"/>
</dbReference>
<evidence type="ECO:0000256" key="7">
    <source>
        <dbReference type="SAM" id="MobiDB-lite"/>
    </source>
</evidence>
<organism evidence="13 14">
    <name type="scientific">Pararhodobacter oceanensis</name>
    <dbReference type="NCBI Taxonomy" id="2172121"/>
    <lineage>
        <taxon>Bacteria</taxon>
        <taxon>Pseudomonadati</taxon>
        <taxon>Pseudomonadota</taxon>
        <taxon>Alphaproteobacteria</taxon>
        <taxon>Rhodobacterales</taxon>
        <taxon>Paracoccaceae</taxon>
        <taxon>Pararhodobacter</taxon>
    </lineage>
</organism>
<evidence type="ECO:0000259" key="10">
    <source>
        <dbReference type="Pfam" id="PF00924"/>
    </source>
</evidence>
<dbReference type="Gene3D" id="3.30.70.100">
    <property type="match status" value="1"/>
</dbReference>
<dbReference type="Pfam" id="PF21082">
    <property type="entry name" value="MS_channel_3rd"/>
    <property type="match status" value="1"/>
</dbReference>
<accession>A0A2T8HYS9</accession>
<evidence type="ECO:0000259" key="11">
    <source>
        <dbReference type="Pfam" id="PF12607"/>
    </source>
</evidence>
<feature type="transmembrane region" description="Helical" evidence="8">
    <location>
        <begin position="217"/>
        <end position="236"/>
    </location>
</feature>
<keyword evidence="3" id="KW-1003">Cell membrane</keyword>
<proteinExistence type="inferred from homology"/>
<feature type="compositionally biased region" description="Acidic residues" evidence="7">
    <location>
        <begin position="819"/>
        <end position="830"/>
    </location>
</feature>
<dbReference type="Pfam" id="PF12607">
    <property type="entry name" value="DUF3772"/>
    <property type="match status" value="1"/>
</dbReference>
<dbReference type="Gene3D" id="2.30.30.60">
    <property type="match status" value="1"/>
</dbReference>
<keyword evidence="4 8" id="KW-0812">Transmembrane</keyword>
<evidence type="ECO:0000256" key="4">
    <source>
        <dbReference type="ARBA" id="ARBA00022692"/>
    </source>
</evidence>
<evidence type="ECO:0000256" key="6">
    <source>
        <dbReference type="ARBA" id="ARBA00023136"/>
    </source>
</evidence>
<dbReference type="InterPro" id="IPR006685">
    <property type="entry name" value="MscS_channel_2nd"/>
</dbReference>
<dbReference type="Proteomes" id="UP000245911">
    <property type="component" value="Unassembled WGS sequence"/>
</dbReference>
<dbReference type="InterPro" id="IPR022249">
    <property type="entry name" value="DUF3772"/>
</dbReference>
<dbReference type="GO" id="GO:0008381">
    <property type="term" value="F:mechanosensitive monoatomic ion channel activity"/>
    <property type="evidence" value="ECO:0007669"/>
    <property type="project" value="UniProtKB-ARBA"/>
</dbReference>
<dbReference type="InterPro" id="IPR010920">
    <property type="entry name" value="LSM_dom_sf"/>
</dbReference>
<dbReference type="PANTHER" id="PTHR30347">
    <property type="entry name" value="POTASSIUM CHANNEL RELATED"/>
    <property type="match status" value="1"/>
</dbReference>
<dbReference type="Pfam" id="PF00924">
    <property type="entry name" value="MS_channel_2nd"/>
    <property type="match status" value="1"/>
</dbReference>
<evidence type="ECO:0000259" key="12">
    <source>
        <dbReference type="Pfam" id="PF21082"/>
    </source>
</evidence>
<dbReference type="GO" id="GO:0005886">
    <property type="term" value="C:plasma membrane"/>
    <property type="evidence" value="ECO:0007669"/>
    <property type="project" value="UniProtKB-SubCell"/>
</dbReference>
<dbReference type="InterPro" id="IPR011066">
    <property type="entry name" value="MscS_channel_C_sf"/>
</dbReference>
<dbReference type="SUPFAM" id="SSF82689">
    <property type="entry name" value="Mechanosensitive channel protein MscS (YggB), C-terminal domain"/>
    <property type="match status" value="1"/>
</dbReference>
<evidence type="ECO:0000313" key="14">
    <source>
        <dbReference type="Proteomes" id="UP000245911"/>
    </source>
</evidence>
<keyword evidence="9" id="KW-0732">Signal</keyword>
<feature type="transmembrane region" description="Helical" evidence="8">
    <location>
        <begin position="571"/>
        <end position="594"/>
    </location>
</feature>
<evidence type="ECO:0000256" key="8">
    <source>
        <dbReference type="SAM" id="Phobius"/>
    </source>
</evidence>
<dbReference type="OrthoDB" id="9799209at2"/>
<gene>
    <name evidence="13" type="ORF">DDE20_03480</name>
</gene>
<comment type="caution">
    <text evidence="13">The sequence shown here is derived from an EMBL/GenBank/DDBJ whole genome shotgun (WGS) entry which is preliminary data.</text>
</comment>
<evidence type="ECO:0000256" key="5">
    <source>
        <dbReference type="ARBA" id="ARBA00022989"/>
    </source>
</evidence>
<feature type="transmembrane region" description="Helical" evidence="8">
    <location>
        <begin position="364"/>
        <end position="386"/>
    </location>
</feature>
<keyword evidence="6 8" id="KW-0472">Membrane</keyword>
<feature type="signal peptide" evidence="9">
    <location>
        <begin position="1"/>
        <end position="39"/>
    </location>
</feature>
<name>A0A2T8HYS9_9RHOB</name>
<evidence type="ECO:0000256" key="9">
    <source>
        <dbReference type="SAM" id="SignalP"/>
    </source>
</evidence>
<evidence type="ECO:0000256" key="3">
    <source>
        <dbReference type="ARBA" id="ARBA00022475"/>
    </source>
</evidence>
<dbReference type="RefSeq" id="WP_116557017.1">
    <property type="nucleotide sequence ID" value="NZ_QDKM01000001.1"/>
</dbReference>
<dbReference type="PANTHER" id="PTHR30347:SF1">
    <property type="entry name" value="MECHANOSENSITIVE CHANNEL MSCK"/>
    <property type="match status" value="1"/>
</dbReference>
<feature type="domain" description="DUF3772" evidence="11">
    <location>
        <begin position="142"/>
        <end position="184"/>
    </location>
</feature>
<dbReference type="InterPro" id="IPR049278">
    <property type="entry name" value="MS_channel_C"/>
</dbReference>
<dbReference type="EMBL" id="QDKM01000001">
    <property type="protein sequence ID" value="PVH30596.1"/>
    <property type="molecule type" value="Genomic_DNA"/>
</dbReference>
<reference evidence="13 14" key="1">
    <citation type="submission" date="2018-04" db="EMBL/GenBank/DDBJ databases">
        <title>Pararhodobacter oceanense sp. nov., isolated from marine intertidal sediment.</title>
        <authorList>
            <person name="Wang X.-L."/>
            <person name="Du Z.-J."/>
        </authorList>
    </citation>
    <scope>NUCLEOTIDE SEQUENCE [LARGE SCALE GENOMIC DNA]</scope>
    <source>
        <strain evidence="13 14">AM505</strain>
    </source>
</reference>
<dbReference type="Gene3D" id="1.10.287.1260">
    <property type="match status" value="1"/>
</dbReference>
<feature type="transmembrane region" description="Helical" evidence="8">
    <location>
        <begin position="600"/>
        <end position="629"/>
    </location>
</feature>
<feature type="chain" id="PRO_5015688072" evidence="9">
    <location>
        <begin position="40"/>
        <end position="830"/>
    </location>
</feature>
<feature type="transmembrane region" description="Helical" evidence="8">
    <location>
        <begin position="420"/>
        <end position="437"/>
    </location>
</feature>
<dbReference type="InterPro" id="IPR011014">
    <property type="entry name" value="MscS_channel_TM-2"/>
</dbReference>
<feature type="transmembrane region" description="Helical" evidence="8">
    <location>
        <begin position="297"/>
        <end position="319"/>
    </location>
</feature>
<sequence>MSAFLTHRNRGFIAPVLALVPVIALLFAALIALSAPASAQTPESDGPNYTVWNALAALAEQTLDSGDATEAMLSSLRAEVVEMRTAFLSAKTAQQDRIAAIREQIAALGPAPEEGQTEASEITARRNELNTSLAAREAPLLAADEAFTRADGIIRSIDRELRNRQADALLQFGPTPLNPTIWLEGVDALVTSALTVNAEVQNAWNDPVSYAEMITDLPITLGALALAALLLLRGRGWMEQLTTQLLFSTRILRGRTVVAFFVSLSQLLVAFAGLFLLTTAISLTRMTGPTLDAVNQALVPAGMAIFVARWLSLQLFPIHDTQRYAINLGAADRRSARTQALILGLLMGIQTLYTAFVAPDTQTAAAQAVIMFPLIVLVSLALLRFARVILRHEPRQVTVEGLTTDATPFFDRILRLGGRFVTGLAIAAPLLGAAGYMTAAQAIAFPAVASLGLIALVMVVHKLITAVYVAIVGDEDRASDGLVPALAGLALSLLALPPLALIWGARATDLWEIWARFSEGVSLGETRLSPTSILWFFVAFAIGYLMTRALQGALGTSVLPKTKMEKGAQKAIVSGVGYVGITAAALAAFSTAGIDLSGLAIVAGALSVGIGFGLQNIVSNFVSGIILLIERPVSEGDWVEVGATSGTIERISVRSTVIQSFNRSKVIVPNADLISGAVTNYTKSSTTGRLIVPVGVAYGSDTRKVAQILQEIAESEPLVTTNPPPSVLFRGFGADSMDFEIRAILRDVNYIMSVASEINHKIAARFKAEEIEIPYAQRDIWLRNPEALAPPALPAGGDEVTGEEIAPPPPMDPALNSPEDLDPDFPDSPR</sequence>
<evidence type="ECO:0000313" key="13">
    <source>
        <dbReference type="EMBL" id="PVH30596.1"/>
    </source>
</evidence>
<feature type="region of interest" description="Disordered" evidence="7">
    <location>
        <begin position="791"/>
        <end position="830"/>
    </location>
</feature>
<comment type="subcellular location">
    <subcellularLocation>
        <location evidence="1">Cell membrane</location>
        <topology evidence="1">Multi-pass membrane protein</topology>
    </subcellularLocation>
</comment>
<dbReference type="SUPFAM" id="SSF82861">
    <property type="entry name" value="Mechanosensitive channel protein MscS (YggB), transmembrane region"/>
    <property type="match status" value="1"/>
</dbReference>
<feature type="transmembrane region" description="Helical" evidence="8">
    <location>
        <begin position="483"/>
        <end position="505"/>
    </location>
</feature>
<keyword evidence="14" id="KW-1185">Reference proteome</keyword>
<feature type="transmembrane region" description="Helical" evidence="8">
    <location>
        <begin position="443"/>
        <end position="471"/>
    </location>
</feature>
<feature type="transmembrane region" description="Helical" evidence="8">
    <location>
        <begin position="532"/>
        <end position="550"/>
    </location>
</feature>